<name>A0A4R1SCX3_HYDET</name>
<keyword evidence="3" id="KW-1185">Reference proteome</keyword>
<organism evidence="2 3">
    <name type="scientific">Hydrogenispora ethanolica</name>
    <dbReference type="NCBI Taxonomy" id="1082276"/>
    <lineage>
        <taxon>Bacteria</taxon>
        <taxon>Bacillati</taxon>
        <taxon>Bacillota</taxon>
        <taxon>Hydrogenispora</taxon>
    </lineage>
</organism>
<protein>
    <submittedName>
        <fullName evidence="2">Uncharacterized protein DUF955</fullName>
    </submittedName>
</protein>
<dbReference type="RefSeq" id="WP_132012277.1">
    <property type="nucleotide sequence ID" value="NZ_SLUN01000001.1"/>
</dbReference>
<evidence type="ECO:0000259" key="1">
    <source>
        <dbReference type="Pfam" id="PF06114"/>
    </source>
</evidence>
<accession>A0A4R1SCX3</accession>
<feature type="domain" description="IrrE N-terminal-like" evidence="1">
    <location>
        <begin position="55"/>
        <end position="157"/>
    </location>
</feature>
<sequence length="200" mass="22677">MNVREDRARQTARRVQEKLPKFLPVDVLAVCEACGYILRFHDDALDDNEEAVTYYLRDRYLIFLKKTGGRTASCRLRWTIAHELGHILLGHFEEYDLSFSAASKLGRQVAWVINREANLFAEELLMPEAFLRGHMEEGSDALRRICDVSRQSLAIRLKRLGLAEPDPAEPDLAEPTRPSRTLQAAETAAVYLPGLSGIPR</sequence>
<dbReference type="Pfam" id="PF06114">
    <property type="entry name" value="Peptidase_M78"/>
    <property type="match status" value="1"/>
</dbReference>
<dbReference type="Gene3D" id="1.10.10.2910">
    <property type="match status" value="1"/>
</dbReference>
<gene>
    <name evidence="2" type="ORF">EDC14_1001165</name>
</gene>
<dbReference type="EMBL" id="SLUN01000001">
    <property type="protein sequence ID" value="TCL76880.1"/>
    <property type="molecule type" value="Genomic_DNA"/>
</dbReference>
<proteinExistence type="predicted"/>
<dbReference type="Proteomes" id="UP000295008">
    <property type="component" value="Unassembled WGS sequence"/>
</dbReference>
<evidence type="ECO:0000313" key="2">
    <source>
        <dbReference type="EMBL" id="TCL76880.1"/>
    </source>
</evidence>
<dbReference type="InterPro" id="IPR010359">
    <property type="entry name" value="IrrE_HExxH"/>
</dbReference>
<comment type="caution">
    <text evidence="2">The sequence shown here is derived from an EMBL/GenBank/DDBJ whole genome shotgun (WGS) entry which is preliminary data.</text>
</comment>
<evidence type="ECO:0000313" key="3">
    <source>
        <dbReference type="Proteomes" id="UP000295008"/>
    </source>
</evidence>
<dbReference type="AlphaFoldDB" id="A0A4R1SCX3"/>
<reference evidence="2 3" key="1">
    <citation type="submission" date="2019-03" db="EMBL/GenBank/DDBJ databases">
        <title>Genomic Encyclopedia of Type Strains, Phase IV (KMG-IV): sequencing the most valuable type-strain genomes for metagenomic binning, comparative biology and taxonomic classification.</title>
        <authorList>
            <person name="Goeker M."/>
        </authorList>
    </citation>
    <scope>NUCLEOTIDE SEQUENCE [LARGE SCALE GENOMIC DNA]</scope>
    <source>
        <strain evidence="2 3">LX-B</strain>
    </source>
</reference>
<dbReference type="OrthoDB" id="42613at2"/>